<evidence type="ECO:0000313" key="2">
    <source>
        <dbReference type="EMBL" id="KAL3317431.1"/>
    </source>
</evidence>
<protein>
    <submittedName>
        <fullName evidence="2">Uncharacterized protein</fullName>
    </submittedName>
</protein>
<organism evidence="2 3">
    <name type="scientific">Cichlidogyrus casuarinus</name>
    <dbReference type="NCBI Taxonomy" id="1844966"/>
    <lineage>
        <taxon>Eukaryota</taxon>
        <taxon>Metazoa</taxon>
        <taxon>Spiralia</taxon>
        <taxon>Lophotrochozoa</taxon>
        <taxon>Platyhelminthes</taxon>
        <taxon>Monogenea</taxon>
        <taxon>Monopisthocotylea</taxon>
        <taxon>Dactylogyridea</taxon>
        <taxon>Ancyrocephalidae</taxon>
        <taxon>Cichlidogyrus</taxon>
    </lineage>
</organism>
<reference evidence="2 3" key="1">
    <citation type="submission" date="2024-11" db="EMBL/GenBank/DDBJ databases">
        <title>Adaptive evolution of stress response genes in parasites aligns with host niche diversity.</title>
        <authorList>
            <person name="Hahn C."/>
            <person name="Resl P."/>
        </authorList>
    </citation>
    <scope>NUCLEOTIDE SEQUENCE [LARGE SCALE GENOMIC DNA]</scope>
    <source>
        <strain evidence="2">EGGRZ-B1_66</strain>
        <tissue evidence="2">Body</tissue>
    </source>
</reference>
<name>A0ABD2QD14_9PLAT</name>
<gene>
    <name evidence="2" type="ORF">Ciccas_003913</name>
</gene>
<accession>A0ABD2QD14</accession>
<dbReference type="AlphaFoldDB" id="A0ABD2QD14"/>
<feature type="transmembrane region" description="Helical" evidence="1">
    <location>
        <begin position="47"/>
        <end position="75"/>
    </location>
</feature>
<proteinExistence type="predicted"/>
<dbReference type="EMBL" id="JBJKFK010000383">
    <property type="protein sequence ID" value="KAL3317431.1"/>
    <property type="molecule type" value="Genomic_DNA"/>
</dbReference>
<evidence type="ECO:0000256" key="1">
    <source>
        <dbReference type="SAM" id="Phobius"/>
    </source>
</evidence>
<sequence length="216" mass="24449">MVWPLFPKSNTRNIVPHRQTTRRGQVLDARRPLLTVTKRLDPLTHCIYLSSIVLSITGLCLLVAGGMTYCIYYGFSLQLNETSRERLDLDSFFIVHNGQFVAIILGVCGFISLATSFLTCFLGRRCVGRTSSNMYFQETLADRLRSHLNRICRFTVGSEQTAHLNSGNMTSQERIADSSSSENPYLVVLKGHEDNKTKQFQDQPAGFPPHHDNLHR</sequence>
<keyword evidence="3" id="KW-1185">Reference proteome</keyword>
<keyword evidence="1" id="KW-0472">Membrane</keyword>
<feature type="transmembrane region" description="Helical" evidence="1">
    <location>
        <begin position="100"/>
        <end position="122"/>
    </location>
</feature>
<keyword evidence="1" id="KW-0812">Transmembrane</keyword>
<dbReference type="Proteomes" id="UP001626550">
    <property type="component" value="Unassembled WGS sequence"/>
</dbReference>
<comment type="caution">
    <text evidence="2">The sequence shown here is derived from an EMBL/GenBank/DDBJ whole genome shotgun (WGS) entry which is preliminary data.</text>
</comment>
<keyword evidence="1" id="KW-1133">Transmembrane helix</keyword>
<evidence type="ECO:0000313" key="3">
    <source>
        <dbReference type="Proteomes" id="UP001626550"/>
    </source>
</evidence>